<dbReference type="GeneTree" id="ENSGT00950000182866"/>
<keyword evidence="3" id="KW-1185">Reference proteome</keyword>
<proteinExistence type="predicted"/>
<evidence type="ECO:0000313" key="3">
    <source>
        <dbReference type="Proteomes" id="UP000007875"/>
    </source>
</evidence>
<protein>
    <submittedName>
        <fullName evidence="2">Uncharacterized protein</fullName>
    </submittedName>
</protein>
<dbReference type="OMA" id="SFPRTHF"/>
<evidence type="ECO:0000313" key="2">
    <source>
        <dbReference type="Ensembl" id="ENSCSAVP00000004343.1"/>
    </source>
</evidence>
<dbReference type="PANTHER" id="PTHR16165:SF5">
    <property type="entry name" value="NXPE FAMILY MEMBER 3"/>
    <property type="match status" value="1"/>
</dbReference>
<dbReference type="InterPro" id="IPR013783">
    <property type="entry name" value="Ig-like_fold"/>
</dbReference>
<dbReference type="InterPro" id="IPR026845">
    <property type="entry name" value="NXPH/NXPE"/>
</dbReference>
<name>H2YG94_CIOSA</name>
<organism evidence="2 3">
    <name type="scientific">Ciona savignyi</name>
    <name type="common">Pacific transparent sea squirt</name>
    <dbReference type="NCBI Taxonomy" id="51511"/>
    <lineage>
        <taxon>Eukaryota</taxon>
        <taxon>Metazoa</taxon>
        <taxon>Chordata</taxon>
        <taxon>Tunicata</taxon>
        <taxon>Ascidiacea</taxon>
        <taxon>Phlebobranchia</taxon>
        <taxon>Cionidae</taxon>
        <taxon>Ciona</taxon>
    </lineage>
</organism>
<reference evidence="2" key="3">
    <citation type="submission" date="2025-09" db="UniProtKB">
        <authorList>
            <consortium name="Ensembl"/>
        </authorList>
    </citation>
    <scope>IDENTIFICATION</scope>
</reference>
<sequence length="258" mass="28688">HCKWKQLAKIFYFAITCCAVVVYYFYNSNLKPLLYERYSKPLSKLELQSNKDLFGSKEWRQYYSEINELLSGIENGQVQWPVPVTNLTSPLASHVVVQTRLEYVVGEKLVAKVVAKDSFGNRKKYGGDYFYARLLSDRSQGSEVMEGITCDVVDHGDGSYTISAPLLFPGQSALHVDLVHPSDAVVALILETTGSSGSGINFISTYPSKENVKCNVGLPGLSPSQVCNFSQPRKGFVWFCAAPQSPPCPSYVLYTHTE</sequence>
<evidence type="ECO:0000256" key="1">
    <source>
        <dbReference type="SAM" id="Phobius"/>
    </source>
</evidence>
<keyword evidence="1" id="KW-1133">Transmembrane helix</keyword>
<dbReference type="Proteomes" id="UP000007875">
    <property type="component" value="Unassembled WGS sequence"/>
</dbReference>
<dbReference type="Ensembl" id="ENSCSAVT00000004407.1">
    <property type="protein sequence ID" value="ENSCSAVP00000004343.1"/>
    <property type="gene ID" value="ENSCSAVG00000002572.1"/>
</dbReference>
<dbReference type="InParanoid" id="H2YG94"/>
<feature type="transmembrane region" description="Helical" evidence="1">
    <location>
        <begin position="7"/>
        <end position="26"/>
    </location>
</feature>
<keyword evidence="1" id="KW-0812">Transmembrane</keyword>
<reference evidence="3" key="1">
    <citation type="submission" date="2003-08" db="EMBL/GenBank/DDBJ databases">
        <authorList>
            <person name="Birren B."/>
            <person name="Nusbaum C."/>
            <person name="Abebe A."/>
            <person name="Abouelleil A."/>
            <person name="Adekoya E."/>
            <person name="Ait-zahra M."/>
            <person name="Allen N."/>
            <person name="Allen T."/>
            <person name="An P."/>
            <person name="Anderson M."/>
            <person name="Anderson S."/>
            <person name="Arachchi H."/>
            <person name="Armbruster J."/>
            <person name="Bachantsang P."/>
            <person name="Baldwin J."/>
            <person name="Barry A."/>
            <person name="Bayul T."/>
            <person name="Blitshsteyn B."/>
            <person name="Bloom T."/>
            <person name="Blye J."/>
            <person name="Boguslavskiy L."/>
            <person name="Borowsky M."/>
            <person name="Boukhgalter B."/>
            <person name="Brunache A."/>
            <person name="Butler J."/>
            <person name="Calixte N."/>
            <person name="Calvo S."/>
            <person name="Camarata J."/>
            <person name="Campo K."/>
            <person name="Chang J."/>
            <person name="Cheshatsang Y."/>
            <person name="Citroen M."/>
            <person name="Collymore A."/>
            <person name="Considine T."/>
            <person name="Cook A."/>
            <person name="Cooke P."/>
            <person name="Corum B."/>
            <person name="Cuomo C."/>
            <person name="David R."/>
            <person name="Dawoe T."/>
            <person name="Degray S."/>
            <person name="Dodge S."/>
            <person name="Dooley K."/>
            <person name="Dorje P."/>
            <person name="Dorjee K."/>
            <person name="Dorris L."/>
            <person name="Duffey N."/>
            <person name="Dupes A."/>
            <person name="Elkins T."/>
            <person name="Engels R."/>
            <person name="Erickson J."/>
            <person name="Farina A."/>
            <person name="Faro S."/>
            <person name="Ferreira P."/>
            <person name="Fischer H."/>
            <person name="Fitzgerald M."/>
            <person name="Foley K."/>
            <person name="Gage D."/>
            <person name="Galagan J."/>
            <person name="Gearin G."/>
            <person name="Gnerre S."/>
            <person name="Gnirke A."/>
            <person name="Goyette A."/>
            <person name="Graham J."/>
            <person name="Grandbois E."/>
            <person name="Gyaltsen K."/>
            <person name="Hafez N."/>
            <person name="Hagopian D."/>
            <person name="Hagos B."/>
            <person name="Hall J."/>
            <person name="Hatcher B."/>
            <person name="Heller A."/>
            <person name="Higgins H."/>
            <person name="Honan T."/>
            <person name="Horn A."/>
            <person name="Houde N."/>
            <person name="Hughes L."/>
            <person name="Hulme W."/>
            <person name="Husby E."/>
            <person name="Iliev I."/>
            <person name="Jaffe D."/>
            <person name="Jones C."/>
            <person name="Kamal M."/>
            <person name="Kamat A."/>
            <person name="Kamvysselis M."/>
            <person name="Karlsson E."/>
            <person name="Kells C."/>
            <person name="Kieu A."/>
            <person name="Kisner P."/>
            <person name="Kodira C."/>
            <person name="Kulbokas E."/>
            <person name="Labutti K."/>
            <person name="Lama D."/>
            <person name="Landers T."/>
            <person name="Leger J."/>
            <person name="Levine S."/>
            <person name="Lewis D."/>
            <person name="Lewis T."/>
            <person name="Lindblad-toh K."/>
            <person name="Liu X."/>
            <person name="Lokyitsang T."/>
            <person name="Lokyitsang Y."/>
            <person name="Lucien O."/>
            <person name="Lui A."/>
            <person name="Ma L.J."/>
            <person name="Mabbitt R."/>
            <person name="Macdonald J."/>
            <person name="Maclean C."/>
            <person name="Major J."/>
            <person name="Manning J."/>
            <person name="Marabella R."/>
            <person name="Maru K."/>
            <person name="Matthews C."/>
            <person name="Mauceli E."/>
            <person name="Mccarthy M."/>
            <person name="Mcdonough S."/>
            <person name="Mcghee T."/>
            <person name="Meldrim J."/>
            <person name="Meneus L."/>
            <person name="Mesirov J."/>
            <person name="Mihalev A."/>
            <person name="Mihova T."/>
            <person name="Mikkelsen T."/>
            <person name="Mlenga V."/>
            <person name="Moru K."/>
            <person name="Mozes J."/>
            <person name="Mulrain L."/>
            <person name="Munson G."/>
            <person name="Naylor J."/>
            <person name="Newes C."/>
            <person name="Nguyen C."/>
            <person name="Nguyen N."/>
            <person name="Nguyen T."/>
            <person name="Nicol R."/>
            <person name="Nielsen C."/>
            <person name="Nizzari M."/>
            <person name="Norbu C."/>
            <person name="Norbu N."/>
            <person name="O'donnell P."/>
            <person name="Okoawo O."/>
            <person name="O'leary S."/>
            <person name="Omotosho B."/>
            <person name="O'neill K."/>
            <person name="Osman S."/>
            <person name="Parker S."/>
            <person name="Perrin D."/>
            <person name="Phunkhang P."/>
            <person name="Piqani B."/>
            <person name="Purcell S."/>
            <person name="Rachupka T."/>
            <person name="Ramasamy U."/>
            <person name="Rameau R."/>
            <person name="Ray V."/>
            <person name="Raymond C."/>
            <person name="Retta R."/>
            <person name="Richardson S."/>
            <person name="Rise C."/>
            <person name="Rodriguez J."/>
            <person name="Rogers J."/>
            <person name="Rogov P."/>
            <person name="Rutman M."/>
            <person name="Schupbach R."/>
            <person name="Seaman C."/>
            <person name="Settipalli S."/>
            <person name="Sharpe T."/>
            <person name="Sheridan J."/>
            <person name="Sherpa N."/>
            <person name="Shi J."/>
            <person name="Smirnov S."/>
            <person name="Smith C."/>
            <person name="Sougnez C."/>
            <person name="Spencer B."/>
            <person name="Stalker J."/>
            <person name="Stange-thomann N."/>
            <person name="Stavropoulos S."/>
            <person name="Stetson K."/>
            <person name="Stone C."/>
            <person name="Stone S."/>
            <person name="Stubbs M."/>
            <person name="Talamas J."/>
            <person name="Tchuinga P."/>
            <person name="Tenzing P."/>
            <person name="Tesfaye S."/>
            <person name="Theodore J."/>
            <person name="Thoulutsang Y."/>
            <person name="Topham K."/>
            <person name="Towey S."/>
            <person name="Tsamla T."/>
            <person name="Tsomo N."/>
            <person name="Vallee D."/>
            <person name="Vassiliev H."/>
            <person name="Venkataraman V."/>
            <person name="Vinson J."/>
            <person name="Vo A."/>
            <person name="Wade C."/>
            <person name="Wang S."/>
            <person name="Wangchuk T."/>
            <person name="Wangdi T."/>
            <person name="Whittaker C."/>
            <person name="Wilkinson J."/>
            <person name="Wu Y."/>
            <person name="Wyman D."/>
            <person name="Yadav S."/>
            <person name="Yang S."/>
            <person name="Yang X."/>
            <person name="Yeager S."/>
            <person name="Yee E."/>
            <person name="Young G."/>
            <person name="Zainoun J."/>
            <person name="Zembeck L."/>
            <person name="Zimmer A."/>
            <person name="Zody M."/>
            <person name="Lander E."/>
        </authorList>
    </citation>
    <scope>NUCLEOTIDE SEQUENCE [LARGE SCALE GENOMIC DNA]</scope>
</reference>
<keyword evidence="1" id="KW-0472">Membrane</keyword>
<accession>H2YG94</accession>
<dbReference type="Pfam" id="PF06312">
    <property type="entry name" value="Neurexophilin"/>
    <property type="match status" value="1"/>
</dbReference>
<reference evidence="2" key="2">
    <citation type="submission" date="2025-08" db="UniProtKB">
        <authorList>
            <consortium name="Ensembl"/>
        </authorList>
    </citation>
    <scope>IDENTIFICATION</scope>
</reference>
<dbReference type="Gene3D" id="2.60.40.10">
    <property type="entry name" value="Immunoglobulins"/>
    <property type="match status" value="1"/>
</dbReference>
<dbReference type="AlphaFoldDB" id="H2YG94"/>
<dbReference type="PANTHER" id="PTHR16165">
    <property type="entry name" value="NXPE FAMILY MEMBER"/>
    <property type="match status" value="1"/>
</dbReference>
<dbReference type="HOGENOM" id="CLU_884375_0_0_1"/>